<accession>A0A4R3NQ84</accession>
<dbReference type="Pfam" id="PF00577">
    <property type="entry name" value="Usher"/>
    <property type="match status" value="1"/>
</dbReference>
<keyword evidence="9" id="KW-1029">Fimbrium biogenesis</keyword>
<evidence type="ECO:0000259" key="12">
    <source>
        <dbReference type="Pfam" id="PF13954"/>
    </source>
</evidence>
<evidence type="ECO:0000313" key="13">
    <source>
        <dbReference type="EMBL" id="TCT36988.1"/>
    </source>
</evidence>
<dbReference type="InterPro" id="IPR018030">
    <property type="entry name" value="Fimbrial_membr_usher_CS"/>
</dbReference>
<dbReference type="Pfam" id="PF13953">
    <property type="entry name" value="PapC_C"/>
    <property type="match status" value="1"/>
</dbReference>
<comment type="caution">
    <text evidence="13">The sequence shown here is derived from an EMBL/GenBank/DDBJ whole genome shotgun (WGS) entry which is preliminary data.</text>
</comment>
<evidence type="ECO:0000256" key="6">
    <source>
        <dbReference type="ARBA" id="ARBA00022729"/>
    </source>
</evidence>
<feature type="chain" id="PRO_5020800087" evidence="10">
    <location>
        <begin position="26"/>
        <end position="824"/>
    </location>
</feature>
<keyword evidence="8 9" id="KW-0998">Cell outer membrane</keyword>
<reference evidence="13 14" key="1">
    <citation type="submission" date="2019-03" db="EMBL/GenBank/DDBJ databases">
        <title>Genomic analyses of the natural microbiome of Caenorhabditis elegans.</title>
        <authorList>
            <person name="Samuel B."/>
        </authorList>
    </citation>
    <scope>NUCLEOTIDE SEQUENCE [LARGE SCALE GENOMIC DNA]</scope>
    <source>
        <strain evidence="13 14">JUb102</strain>
    </source>
</reference>
<evidence type="ECO:0000256" key="7">
    <source>
        <dbReference type="ARBA" id="ARBA00023136"/>
    </source>
</evidence>
<dbReference type="Gene3D" id="3.10.20.410">
    <property type="match status" value="1"/>
</dbReference>
<dbReference type="InterPro" id="IPR037224">
    <property type="entry name" value="PapC_N_sf"/>
</dbReference>
<evidence type="ECO:0000256" key="1">
    <source>
        <dbReference type="ARBA" id="ARBA00004571"/>
    </source>
</evidence>
<comment type="similarity">
    <text evidence="2 9">Belongs to the fimbrial export usher family.</text>
</comment>
<sequence>MNKFKQNIVTSLISSLFLYSNYVNADSVQFNQDALSISGDTNIDLSSFEKNHSQEGAYFSNVSINGRKTNFFDKIDFFNKEGSIQPCISQKIIDVIGLKEEFINKIPTWSDGQCYDLSAQDDNISSLFDDEKQELSLSIPQAYFLYSDENWVPPMQREVGINALVFDYNIVENYIKYKNAQDTNNLSSFGAIGTNIGRWRFRSNYQFQKDFNNSNNDSFKWVQTYLFTDLPDLSAKFFVGKYYTASQIFDSVRFNGVSVFTDDNMLPSILRGYAPNITGTATSNATIVISQNGRILSQVKVAPGPFSIDNLSSALSGTLDVKITEEDGSVREYQISSTNIPFLTRPGMFQYKLNAGRLAPMGENNVDNDFISTEFSWGLFNNLSVFGGLFSTSDSDYIAYNAGLGINMERLGAISFDITQSKNRLHTTNSSTGESYRINYAKRFSNSSRLDLTGYQFSNEGFMSVNNFIYTKGNPSNHHFRQKNVFTTSFTQQIPDFNADVSLSYSRESYWNEPKNNDTLSVSFNKTIKNDFFDNALLSLSVSESSYVRGSKSKQAYLSLSIPFVGEKNSRLQYFSSYNDQDKKYSNNVNYHTKIDSNNLSLGLSTRDFFENTTINASASRDTQYGTAQITGSFGDDYRTLSGTLDGSLTITSQGPVLHRRVYDNQARMVIDTDNAKDVSINQNESITNRFGLAAISNVPTYYKSTQYVDLNNIPENVSVDDSVIESTLTDGAVGYAKLNTIIGEKALITIKFPDGKTPPFGALVYDSAKDTVLGMVAENGQVYLTGIQPNQKLIVKWNGGQSCQLVTDSQIIQNINNVICNKE</sequence>
<dbReference type="Pfam" id="PF13954">
    <property type="entry name" value="PapC_N"/>
    <property type="match status" value="1"/>
</dbReference>
<keyword evidence="4" id="KW-1134">Transmembrane beta strand</keyword>
<dbReference type="OrthoDB" id="6554712at2"/>
<evidence type="ECO:0000256" key="4">
    <source>
        <dbReference type="ARBA" id="ARBA00022452"/>
    </source>
</evidence>
<dbReference type="PROSITE" id="PS01151">
    <property type="entry name" value="FIMBRIAL_USHER"/>
    <property type="match status" value="1"/>
</dbReference>
<dbReference type="GO" id="GO:0009297">
    <property type="term" value="P:pilus assembly"/>
    <property type="evidence" value="ECO:0007669"/>
    <property type="project" value="InterPro"/>
</dbReference>
<dbReference type="SUPFAM" id="SSF141729">
    <property type="entry name" value="FimD N-terminal domain-like"/>
    <property type="match status" value="1"/>
</dbReference>
<feature type="signal peptide" evidence="10">
    <location>
        <begin position="1"/>
        <end position="25"/>
    </location>
</feature>
<organism evidence="13 14">
    <name type="scientific">Providencia alcalifaciens</name>
    <dbReference type="NCBI Taxonomy" id="126385"/>
    <lineage>
        <taxon>Bacteria</taxon>
        <taxon>Pseudomonadati</taxon>
        <taxon>Pseudomonadota</taxon>
        <taxon>Gammaproteobacteria</taxon>
        <taxon>Enterobacterales</taxon>
        <taxon>Morganellaceae</taxon>
        <taxon>Providencia</taxon>
    </lineage>
</organism>
<evidence type="ECO:0000256" key="9">
    <source>
        <dbReference type="RuleBase" id="RU003884"/>
    </source>
</evidence>
<dbReference type="GO" id="GO:0015473">
    <property type="term" value="F:fimbrial usher porin activity"/>
    <property type="evidence" value="ECO:0007669"/>
    <property type="project" value="InterPro"/>
</dbReference>
<dbReference type="Gene3D" id="2.60.40.2070">
    <property type="match status" value="1"/>
</dbReference>
<keyword evidence="6 10" id="KW-0732">Signal</keyword>
<keyword evidence="3 9" id="KW-0813">Transport</keyword>
<dbReference type="InterPro" id="IPR025885">
    <property type="entry name" value="PapC_N"/>
</dbReference>
<evidence type="ECO:0000256" key="3">
    <source>
        <dbReference type="ARBA" id="ARBA00022448"/>
    </source>
</evidence>
<dbReference type="AlphaFoldDB" id="A0A4R3NQ84"/>
<dbReference type="InterPro" id="IPR043142">
    <property type="entry name" value="PapC-like_C_sf"/>
</dbReference>
<gene>
    <name evidence="13" type="ORF">EC835_102453</name>
</gene>
<dbReference type="PANTHER" id="PTHR30451:SF4">
    <property type="entry name" value="OUTER MEMBRANE USHER PROTEIN YQIG-RELATED"/>
    <property type="match status" value="1"/>
</dbReference>
<feature type="domain" description="PapC N-terminal" evidence="12">
    <location>
        <begin position="29"/>
        <end position="170"/>
    </location>
</feature>
<comment type="subcellular location">
    <subcellularLocation>
        <location evidence="1 9">Cell outer membrane</location>
        <topology evidence="1 9">Multi-pass membrane protein</topology>
    </subcellularLocation>
</comment>
<evidence type="ECO:0000256" key="10">
    <source>
        <dbReference type="SAM" id="SignalP"/>
    </source>
</evidence>
<dbReference type="InterPro" id="IPR025949">
    <property type="entry name" value="PapC-like_C"/>
</dbReference>
<proteinExistence type="inferred from homology"/>
<dbReference type="Proteomes" id="UP000295055">
    <property type="component" value="Unassembled WGS sequence"/>
</dbReference>
<name>A0A4R3NQ84_9GAMM</name>
<keyword evidence="7 9" id="KW-0472">Membrane</keyword>
<dbReference type="GO" id="GO:0009279">
    <property type="term" value="C:cell outer membrane"/>
    <property type="evidence" value="ECO:0007669"/>
    <property type="project" value="UniProtKB-SubCell"/>
</dbReference>
<evidence type="ECO:0000313" key="14">
    <source>
        <dbReference type="Proteomes" id="UP000295055"/>
    </source>
</evidence>
<keyword evidence="5 9" id="KW-0812">Transmembrane</keyword>
<dbReference type="EMBL" id="SMAS01000002">
    <property type="protein sequence ID" value="TCT36988.1"/>
    <property type="molecule type" value="Genomic_DNA"/>
</dbReference>
<feature type="domain" description="PapC-like C-terminal" evidence="11">
    <location>
        <begin position="748"/>
        <end position="806"/>
    </location>
</feature>
<dbReference type="Gene3D" id="2.60.40.2610">
    <property type="entry name" value="Outer membrane usher protein FimD, plug domain"/>
    <property type="match status" value="1"/>
</dbReference>
<protein>
    <submittedName>
        <fullName evidence="13">Outer membrane usher protein FimD/PapC</fullName>
    </submittedName>
</protein>
<dbReference type="InterPro" id="IPR000015">
    <property type="entry name" value="Fimb_usher"/>
</dbReference>
<dbReference type="Gene3D" id="2.60.40.3110">
    <property type="match status" value="1"/>
</dbReference>
<dbReference type="PANTHER" id="PTHR30451">
    <property type="entry name" value="OUTER MEMBRANE USHER PROTEIN"/>
    <property type="match status" value="1"/>
</dbReference>
<evidence type="ECO:0000256" key="2">
    <source>
        <dbReference type="ARBA" id="ARBA00008064"/>
    </source>
</evidence>
<evidence type="ECO:0000259" key="11">
    <source>
        <dbReference type="Pfam" id="PF13953"/>
    </source>
</evidence>
<evidence type="ECO:0000256" key="5">
    <source>
        <dbReference type="ARBA" id="ARBA00022692"/>
    </source>
</evidence>
<evidence type="ECO:0000256" key="8">
    <source>
        <dbReference type="ARBA" id="ARBA00023237"/>
    </source>
</evidence>
<dbReference type="RefSeq" id="WP_132495700.1">
    <property type="nucleotide sequence ID" value="NZ_SMAS01000002.1"/>
</dbReference>
<dbReference type="InterPro" id="IPR042186">
    <property type="entry name" value="FimD_plug_dom"/>
</dbReference>